<keyword evidence="2" id="KW-1133">Transmembrane helix</keyword>
<keyword evidence="4" id="KW-1185">Reference proteome</keyword>
<name>A0A238JD66_9RHOB</name>
<gene>
    <name evidence="3" type="ORF">TRP8649_02200</name>
</gene>
<evidence type="ECO:0000256" key="2">
    <source>
        <dbReference type="SAM" id="Phobius"/>
    </source>
</evidence>
<dbReference type="AlphaFoldDB" id="A0A238JD66"/>
<dbReference type="Proteomes" id="UP000225972">
    <property type="component" value="Unassembled WGS sequence"/>
</dbReference>
<sequence length="337" mass="36971">MILAMGIRLTDFNWVMRSILGAVLSVVCFVNTAQAQSCEMPPRLSRLSAFLISLPNVNGPIPVRTASELAAQLDELDDQTLVELLRKHGVQSLAITLADIIAEADRIAASATMTDHRRLKRLLYDLNQQSMIACNDSNGLIYQKIQDERAGGTLFSDGVNWEEIDNVLANNPPMALALLASLIGAVVGLLYLIDSSYRLAMALMYNRKACRISAILRLGTDAVPVTITTLGRGGCRILPNEPVMYDQYLGKIRQSGGVFEIGDILIQAHVSAIYKDVSDFRFSYRITLKTQKELLAQSTISPFYIKNNSKKPQDGGGEGEAQDAAATERMSKPKYEA</sequence>
<evidence type="ECO:0000313" key="4">
    <source>
        <dbReference type="Proteomes" id="UP000225972"/>
    </source>
</evidence>
<evidence type="ECO:0000313" key="3">
    <source>
        <dbReference type="EMBL" id="SMX28087.1"/>
    </source>
</evidence>
<keyword evidence="2" id="KW-0812">Transmembrane</keyword>
<accession>A0A238JD66</accession>
<proteinExistence type="predicted"/>
<dbReference type="EMBL" id="FXXP01000002">
    <property type="protein sequence ID" value="SMX28087.1"/>
    <property type="molecule type" value="Genomic_DNA"/>
</dbReference>
<keyword evidence="2" id="KW-0472">Membrane</keyword>
<feature type="transmembrane region" description="Helical" evidence="2">
    <location>
        <begin position="174"/>
        <end position="193"/>
    </location>
</feature>
<organism evidence="3 4">
    <name type="scientific">Pelagimonas phthalicica</name>
    <dbReference type="NCBI Taxonomy" id="1037362"/>
    <lineage>
        <taxon>Bacteria</taxon>
        <taxon>Pseudomonadati</taxon>
        <taxon>Pseudomonadota</taxon>
        <taxon>Alphaproteobacteria</taxon>
        <taxon>Rhodobacterales</taxon>
        <taxon>Roseobacteraceae</taxon>
        <taxon>Pelagimonas</taxon>
    </lineage>
</organism>
<reference evidence="4" key="1">
    <citation type="submission" date="2017-05" db="EMBL/GenBank/DDBJ databases">
        <authorList>
            <person name="Rodrigo-Torres L."/>
            <person name="Arahal R. D."/>
            <person name="Lucena T."/>
        </authorList>
    </citation>
    <scope>NUCLEOTIDE SEQUENCE [LARGE SCALE GENOMIC DNA]</scope>
    <source>
        <strain evidence="4">CECT 8649</strain>
    </source>
</reference>
<protein>
    <submittedName>
        <fullName evidence="3">Uncharacterized protein</fullName>
    </submittedName>
</protein>
<feature type="region of interest" description="Disordered" evidence="1">
    <location>
        <begin position="306"/>
        <end position="337"/>
    </location>
</feature>
<evidence type="ECO:0000256" key="1">
    <source>
        <dbReference type="SAM" id="MobiDB-lite"/>
    </source>
</evidence>